<evidence type="ECO:0000256" key="13">
    <source>
        <dbReference type="ARBA" id="ARBA00048988"/>
    </source>
</evidence>
<dbReference type="Gene3D" id="1.10.486.10">
    <property type="entry name" value="PCRA, domain 4"/>
    <property type="match status" value="1"/>
</dbReference>
<dbReference type="InterPro" id="IPR000212">
    <property type="entry name" value="DNA_helicase_UvrD/REP"/>
</dbReference>
<dbReference type="PROSITE" id="PS51217">
    <property type="entry name" value="UVRD_HELICASE_CTER"/>
    <property type="match status" value="1"/>
</dbReference>
<keyword evidence="8" id="KW-0238">DNA-binding</keyword>
<evidence type="ECO:0000256" key="4">
    <source>
        <dbReference type="ARBA" id="ARBA00022801"/>
    </source>
</evidence>
<protein>
    <recommendedName>
        <fullName evidence="12">DNA 3'-5' helicase</fullName>
        <ecNumber evidence="12">5.6.2.4</ecNumber>
    </recommendedName>
</protein>
<dbReference type="InterPro" id="IPR011335">
    <property type="entry name" value="Restrct_endonuc-II-like"/>
</dbReference>
<dbReference type="InterPro" id="IPR014152">
    <property type="entry name" value="AddA"/>
</dbReference>
<dbReference type="Gene3D" id="3.90.320.10">
    <property type="match status" value="1"/>
</dbReference>
<dbReference type="NCBIfam" id="TIGR02785">
    <property type="entry name" value="addA_Gpos"/>
    <property type="match status" value="1"/>
</dbReference>
<dbReference type="PROSITE" id="PS51198">
    <property type="entry name" value="UVRD_HELICASE_ATP_BIND"/>
    <property type="match status" value="1"/>
</dbReference>
<keyword evidence="3" id="KW-0227">DNA damage</keyword>
<dbReference type="STRING" id="336988.NT96_08540"/>
<dbReference type="InterPro" id="IPR011604">
    <property type="entry name" value="PDDEXK-like_dom_sf"/>
</dbReference>
<evidence type="ECO:0000256" key="9">
    <source>
        <dbReference type="ARBA" id="ARBA00023204"/>
    </source>
</evidence>
<evidence type="ECO:0000313" key="18">
    <source>
        <dbReference type="Proteomes" id="UP000004959"/>
    </source>
</evidence>
<feature type="binding site" evidence="14">
    <location>
        <begin position="23"/>
        <end position="30"/>
    </location>
    <ligand>
        <name>ATP</name>
        <dbReference type="ChEBI" id="CHEBI:30616"/>
    </ligand>
</feature>
<keyword evidence="4 14" id="KW-0378">Hydrolase</keyword>
<dbReference type="EC" id="5.6.2.4" evidence="12"/>
<dbReference type="SUPFAM" id="SSF52980">
    <property type="entry name" value="Restriction endonuclease-like"/>
    <property type="match status" value="1"/>
</dbReference>
<evidence type="ECO:0000313" key="17">
    <source>
        <dbReference type="EMBL" id="EHN58869.1"/>
    </source>
</evidence>
<dbReference type="PANTHER" id="PTHR11070:SF48">
    <property type="entry name" value="ATP-DEPENDENT HELICASE_NUCLEASE SUBUNIT A"/>
    <property type="match status" value="1"/>
</dbReference>
<keyword evidence="5 14" id="KW-0347">Helicase</keyword>
<evidence type="ECO:0000256" key="11">
    <source>
        <dbReference type="ARBA" id="ARBA00034617"/>
    </source>
</evidence>
<evidence type="ECO:0000256" key="7">
    <source>
        <dbReference type="ARBA" id="ARBA00022840"/>
    </source>
</evidence>
<evidence type="ECO:0000256" key="1">
    <source>
        <dbReference type="ARBA" id="ARBA00022722"/>
    </source>
</evidence>
<proteinExistence type="predicted"/>
<dbReference type="EMBL" id="AFVZ01000001">
    <property type="protein sequence ID" value="EHN58869.1"/>
    <property type="molecule type" value="Genomic_DNA"/>
</dbReference>
<keyword evidence="18" id="KW-1185">Reference proteome</keyword>
<keyword evidence="2 14" id="KW-0547">Nucleotide-binding</keyword>
<keyword evidence="7 14" id="KW-0067">ATP-binding</keyword>
<keyword evidence="10" id="KW-0413">Isomerase</keyword>
<comment type="catalytic activity">
    <reaction evidence="11">
        <text>Couples ATP hydrolysis with the unwinding of duplex DNA by translocating in the 3'-5' direction.</text>
        <dbReference type="EC" id="5.6.2.4"/>
    </reaction>
</comment>
<dbReference type="RefSeq" id="WP_007745444.1">
    <property type="nucleotide sequence ID" value="NZ_CM001398.1"/>
</dbReference>
<dbReference type="GO" id="GO:0043138">
    <property type="term" value="F:3'-5' DNA helicase activity"/>
    <property type="evidence" value="ECO:0007669"/>
    <property type="project" value="UniProtKB-EC"/>
</dbReference>
<evidence type="ECO:0000259" key="16">
    <source>
        <dbReference type="PROSITE" id="PS51217"/>
    </source>
</evidence>
<name>G9WHY4_9LACO</name>
<dbReference type="GO" id="GO:0003677">
    <property type="term" value="F:DNA binding"/>
    <property type="evidence" value="ECO:0007669"/>
    <property type="project" value="UniProtKB-KW"/>
</dbReference>
<evidence type="ECO:0000256" key="14">
    <source>
        <dbReference type="PROSITE-ProRule" id="PRU00560"/>
    </source>
</evidence>
<dbReference type="InterPro" id="IPR014017">
    <property type="entry name" value="DNA_helicase_UvrD-like_C"/>
</dbReference>
<dbReference type="InterPro" id="IPR014016">
    <property type="entry name" value="UvrD-like_ATP-bd"/>
</dbReference>
<dbReference type="eggNOG" id="COG1074">
    <property type="taxonomic scope" value="Bacteria"/>
</dbReference>
<dbReference type="GO" id="GO:0033202">
    <property type="term" value="C:DNA helicase complex"/>
    <property type="evidence" value="ECO:0007669"/>
    <property type="project" value="TreeGrafter"/>
</dbReference>
<evidence type="ECO:0000256" key="12">
    <source>
        <dbReference type="ARBA" id="ARBA00034808"/>
    </source>
</evidence>
<gene>
    <name evidence="17" type="ORF">OKIT_0760</name>
</gene>
<dbReference type="Proteomes" id="UP000004959">
    <property type="component" value="Chromosome"/>
</dbReference>
<dbReference type="Gene3D" id="3.40.50.300">
    <property type="entry name" value="P-loop containing nucleotide triphosphate hydrolases"/>
    <property type="match status" value="4"/>
</dbReference>
<dbReference type="OrthoDB" id="9810135at2"/>
<keyword evidence="6" id="KW-0269">Exonuclease</keyword>
<keyword evidence="9" id="KW-0234">DNA repair</keyword>
<dbReference type="Pfam" id="PF13361">
    <property type="entry name" value="UvrD_C"/>
    <property type="match status" value="1"/>
</dbReference>
<accession>G9WHY4</accession>
<keyword evidence="1" id="KW-0540">Nuclease</keyword>
<dbReference type="GO" id="GO:0006302">
    <property type="term" value="P:double-strand break repair"/>
    <property type="evidence" value="ECO:0007669"/>
    <property type="project" value="InterPro"/>
</dbReference>
<organism evidence="17 18">
    <name type="scientific">Oenococcus kitaharae DSM 17330</name>
    <dbReference type="NCBI Taxonomy" id="1045004"/>
    <lineage>
        <taxon>Bacteria</taxon>
        <taxon>Bacillati</taxon>
        <taxon>Bacillota</taxon>
        <taxon>Bacilli</taxon>
        <taxon>Lactobacillales</taxon>
        <taxon>Lactobacillaceae</taxon>
        <taxon>Oenococcus</taxon>
    </lineage>
</organism>
<evidence type="ECO:0000256" key="10">
    <source>
        <dbReference type="ARBA" id="ARBA00023235"/>
    </source>
</evidence>
<dbReference type="GO" id="GO:0005524">
    <property type="term" value="F:ATP binding"/>
    <property type="evidence" value="ECO:0007669"/>
    <property type="project" value="UniProtKB-UniRule"/>
</dbReference>
<reference evidence="17 18" key="1">
    <citation type="journal article" date="2012" name="PLoS ONE">
        <title>Functional divergence in the genus oenococcus as predicted by genome sequencing of the newly-described species, Oenococcus kitaharae.</title>
        <authorList>
            <person name="Borneman A.R."/>
            <person name="McCarthy J.M."/>
            <person name="Chambers P.J."/>
            <person name="Bartowsky E.J."/>
        </authorList>
    </citation>
    <scope>NUCLEOTIDE SEQUENCE [LARGE SCALE GENOMIC DNA]</scope>
    <source>
        <strain evidence="18">DSM17330</strain>
    </source>
</reference>
<dbReference type="PATRIC" id="fig|1045004.4.peg.762"/>
<comment type="caution">
    <text evidence="17">The sequence shown here is derived from an EMBL/GenBank/DDBJ whole genome shotgun (WGS) entry which is preliminary data.</text>
</comment>
<evidence type="ECO:0000256" key="8">
    <source>
        <dbReference type="ARBA" id="ARBA00023125"/>
    </source>
</evidence>
<dbReference type="HOGENOM" id="CLU_001114_3_1_9"/>
<dbReference type="GO" id="GO:0000725">
    <property type="term" value="P:recombinational repair"/>
    <property type="evidence" value="ECO:0007669"/>
    <property type="project" value="TreeGrafter"/>
</dbReference>
<dbReference type="Pfam" id="PF00580">
    <property type="entry name" value="UvrD-helicase"/>
    <property type="match status" value="1"/>
</dbReference>
<dbReference type="AlphaFoldDB" id="G9WHY4"/>
<dbReference type="PANTHER" id="PTHR11070">
    <property type="entry name" value="UVRD / RECB / PCRA DNA HELICASE FAMILY MEMBER"/>
    <property type="match status" value="1"/>
</dbReference>
<dbReference type="GO" id="GO:0005829">
    <property type="term" value="C:cytosol"/>
    <property type="evidence" value="ECO:0007669"/>
    <property type="project" value="TreeGrafter"/>
</dbReference>
<evidence type="ECO:0000256" key="2">
    <source>
        <dbReference type="ARBA" id="ARBA00022741"/>
    </source>
</evidence>
<comment type="catalytic activity">
    <reaction evidence="13">
        <text>ATP + H2O = ADP + phosphate + H(+)</text>
        <dbReference type="Rhea" id="RHEA:13065"/>
        <dbReference type="ChEBI" id="CHEBI:15377"/>
        <dbReference type="ChEBI" id="CHEBI:15378"/>
        <dbReference type="ChEBI" id="CHEBI:30616"/>
        <dbReference type="ChEBI" id="CHEBI:43474"/>
        <dbReference type="ChEBI" id="CHEBI:456216"/>
        <dbReference type="EC" id="5.6.2.4"/>
    </reaction>
</comment>
<feature type="domain" description="UvrD-like helicase C-terminal" evidence="16">
    <location>
        <begin position="488"/>
        <end position="771"/>
    </location>
</feature>
<dbReference type="SUPFAM" id="SSF52540">
    <property type="entry name" value="P-loop containing nucleoside triphosphate hydrolases"/>
    <property type="match status" value="1"/>
</dbReference>
<evidence type="ECO:0000256" key="5">
    <source>
        <dbReference type="ARBA" id="ARBA00022806"/>
    </source>
</evidence>
<dbReference type="InterPro" id="IPR027417">
    <property type="entry name" value="P-loop_NTPase"/>
</dbReference>
<evidence type="ECO:0000256" key="3">
    <source>
        <dbReference type="ARBA" id="ARBA00022763"/>
    </source>
</evidence>
<dbReference type="GO" id="GO:0016887">
    <property type="term" value="F:ATP hydrolysis activity"/>
    <property type="evidence" value="ECO:0007669"/>
    <property type="project" value="RHEA"/>
</dbReference>
<evidence type="ECO:0000256" key="6">
    <source>
        <dbReference type="ARBA" id="ARBA00022839"/>
    </source>
</evidence>
<dbReference type="GO" id="GO:0004527">
    <property type="term" value="F:exonuclease activity"/>
    <property type="evidence" value="ECO:0007669"/>
    <property type="project" value="UniProtKB-KW"/>
</dbReference>
<evidence type="ECO:0000259" key="15">
    <source>
        <dbReference type="PROSITE" id="PS51198"/>
    </source>
</evidence>
<feature type="domain" description="UvrD-like helicase ATP-binding" evidence="15">
    <location>
        <begin position="2"/>
        <end position="461"/>
    </location>
</feature>
<sequence length="1192" mass="134876">MNYSENQKAVIFHAPDENLLVAASAGSGKTTVLIEHVYQQLLAGQDIDRFLISTFTDAAASEMKSRLEKRIRQGIGETSAKADKKHLQAQLLSLNSAAIGTLDAFSLKIIERYYAAIGLDPRYRILADQTEKDLLIQEVIDNTFNSSYKDSRFLELLANFSSASRDQDLKKLVIRLNSMAEARAEADEWLDSLGRHYRLGNSLTAGDFWQRLLAPQLSDKVVEAYYQIVSAKEKIEKLQDYGSYEPYLTDVAAMMQGLINSFKSNDWQQIRNYYDQHPWPKSARKKGNTPGEAEYFKQFVDKQIKAARDSYRSIATDFLLLNEKQWLLISQNADKIVTELVELTKLFRKHFAAKKRDLSLLDFSDGEQFAYQILKVPSIREEVQSSYHEVLVDEYQDINDLQESILTSVANSHNMFMVGDLKQSIYGFRQADPKKFTEKYRAYGRHQGGRLIELADNYRSEKNVTQFSNSVFDQLMDQKLGGIDYKGDVQLKAANKDYPADLKKVAEISIVIDDGQQTEADFGKTDAELELIAAKIQDLVGHEQLFDRDSKSMRPVQFKDITILGRSHAWENELQAVFAKHNIPVNVAAGNFLQEFEISVILSFLKIIDNPHQDIPLAAVLRSPIYGLDENKLAEIRTVDLKHDYFTAVKTYAETGADADLKDLLVNFLQQLNRYREIAADNRIVDLIWQIYDDTNWPEYVSAMVGGTQRLANLHALYEYAQQLSDNRFVGLFSFIRYVEQLMNATEDFSQAPADMGEQAVSVMTIHAAKGLEFPIVFLLNLDKKIDARDTQGVMVADFDEGVGIDLVDPVSRVKIPTLQKMVVAEKIKEKNWAEEMRLLYVALTRAEQRLYLIGASGSQTDLALSWETPVSKDPAVLAVQDRLRATSYQQWIGMALAKTGRIDLTDLVKQADQSDLVFSIKLVDYSQIIDMAAQETENDTAAVTASDIKSDPEINLSRAEKILDYRYPFQTESNLAAYHNVSELKRVFEDPDALLLPEMDDQPAAEITELPKPDFAQSSQGTHISSTDKGTATHLILEKIDWHKELTTDYLTNLIHQTISDSDLAQAIELDKLEWLIHSELGRQIQAHVDSLRREETFAMLLPAEKLYQGISSGDQVLVHGIIDGYFIDGDDVILFDYKTDRLTKNYMADLSARYAGQLNIYATALASMYPGKKVADRVIAGLEGEKLIHL</sequence>